<dbReference type="GO" id="GO:0046872">
    <property type="term" value="F:metal ion binding"/>
    <property type="evidence" value="ECO:0007669"/>
    <property type="project" value="UniProtKB-KW"/>
</dbReference>
<dbReference type="PANTHER" id="PTHR40394:SF2">
    <property type="entry name" value="QUINOL:CYTOCHROME C OXIDOREDUCTASE MEMBRANE PROTEIN"/>
    <property type="match status" value="1"/>
</dbReference>
<keyword evidence="1 4" id="KW-0349">Heme</keyword>
<dbReference type="InterPro" id="IPR036909">
    <property type="entry name" value="Cyt_c-like_dom_sf"/>
</dbReference>
<dbReference type="OrthoDB" id="9773456at2"/>
<sequence length="156" mass="16707">MRTLAIAAVIISVTIASSCRVSTPGKLETGFMRTAKHRALVGNKDAKNPKSFTPDTIKAGKKAFGHYCTVCHGLDGQATGVPFAARMTPPVPSLASQDVQSYTDGQLYWVIANGIAPSGMPASKGILNDDEIWEIVIYMRHLPPLGSLGEPKFYSD</sequence>
<dbReference type="HOGENOM" id="CLU_101159_2_1_0"/>
<keyword evidence="3 4" id="KW-0408">Iron</keyword>
<proteinExistence type="predicted"/>
<dbReference type="KEGG" id="aba:Acid345_0885"/>
<organism evidence="6 7">
    <name type="scientific">Koribacter versatilis (strain Ellin345)</name>
    <dbReference type="NCBI Taxonomy" id="204669"/>
    <lineage>
        <taxon>Bacteria</taxon>
        <taxon>Pseudomonadati</taxon>
        <taxon>Acidobacteriota</taxon>
        <taxon>Terriglobia</taxon>
        <taxon>Terriglobales</taxon>
        <taxon>Candidatus Korobacteraceae</taxon>
        <taxon>Candidatus Korobacter</taxon>
    </lineage>
</organism>
<name>Q1ITB2_KORVE</name>
<dbReference type="Pfam" id="PF13442">
    <property type="entry name" value="Cytochrome_CBB3"/>
    <property type="match status" value="1"/>
</dbReference>
<dbReference type="STRING" id="204669.Acid345_0885"/>
<dbReference type="EMBL" id="CP000360">
    <property type="protein sequence ID" value="ABF39888.1"/>
    <property type="molecule type" value="Genomic_DNA"/>
</dbReference>
<feature type="domain" description="Cytochrome c" evidence="5">
    <location>
        <begin position="55"/>
        <end position="143"/>
    </location>
</feature>
<dbReference type="InterPro" id="IPR009056">
    <property type="entry name" value="Cyt_c-like_dom"/>
</dbReference>
<dbReference type="GO" id="GO:0009055">
    <property type="term" value="F:electron transfer activity"/>
    <property type="evidence" value="ECO:0007669"/>
    <property type="project" value="InterPro"/>
</dbReference>
<dbReference type="PROSITE" id="PS51007">
    <property type="entry name" value="CYTC"/>
    <property type="match status" value="1"/>
</dbReference>
<protein>
    <submittedName>
        <fullName evidence="6">Cytochrome c, class I</fullName>
    </submittedName>
</protein>
<dbReference type="AlphaFoldDB" id="Q1ITB2"/>
<dbReference type="eggNOG" id="COG2010">
    <property type="taxonomic scope" value="Bacteria"/>
</dbReference>
<evidence type="ECO:0000256" key="4">
    <source>
        <dbReference type="PROSITE-ProRule" id="PRU00433"/>
    </source>
</evidence>
<keyword evidence="7" id="KW-1185">Reference proteome</keyword>
<evidence type="ECO:0000259" key="5">
    <source>
        <dbReference type="PROSITE" id="PS51007"/>
    </source>
</evidence>
<dbReference type="EnsemblBacteria" id="ABF39888">
    <property type="protein sequence ID" value="ABF39888"/>
    <property type="gene ID" value="Acid345_0885"/>
</dbReference>
<dbReference type="SUPFAM" id="SSF46626">
    <property type="entry name" value="Cytochrome c"/>
    <property type="match status" value="1"/>
</dbReference>
<gene>
    <name evidence="6" type="ordered locus">Acid345_0885</name>
</gene>
<keyword evidence="2 4" id="KW-0479">Metal-binding</keyword>
<evidence type="ECO:0000256" key="3">
    <source>
        <dbReference type="ARBA" id="ARBA00023004"/>
    </source>
</evidence>
<reference evidence="6 7" key="1">
    <citation type="journal article" date="2009" name="Appl. Environ. Microbiol.">
        <title>Three genomes from the phylum Acidobacteria provide insight into the lifestyles of these microorganisms in soils.</title>
        <authorList>
            <person name="Ward N.L."/>
            <person name="Challacombe J.F."/>
            <person name="Janssen P.H."/>
            <person name="Henrissat B."/>
            <person name="Coutinho P.M."/>
            <person name="Wu M."/>
            <person name="Xie G."/>
            <person name="Haft D.H."/>
            <person name="Sait M."/>
            <person name="Badger J."/>
            <person name="Barabote R.D."/>
            <person name="Bradley B."/>
            <person name="Brettin T.S."/>
            <person name="Brinkac L.M."/>
            <person name="Bruce D."/>
            <person name="Creasy T."/>
            <person name="Daugherty S.C."/>
            <person name="Davidsen T.M."/>
            <person name="DeBoy R.T."/>
            <person name="Detter J.C."/>
            <person name="Dodson R.J."/>
            <person name="Durkin A.S."/>
            <person name="Ganapathy A."/>
            <person name="Gwinn-Giglio M."/>
            <person name="Han C.S."/>
            <person name="Khouri H."/>
            <person name="Kiss H."/>
            <person name="Kothari S.P."/>
            <person name="Madupu R."/>
            <person name="Nelson K.E."/>
            <person name="Nelson W.C."/>
            <person name="Paulsen I."/>
            <person name="Penn K."/>
            <person name="Ren Q."/>
            <person name="Rosovitz M.J."/>
            <person name="Selengut J.D."/>
            <person name="Shrivastava S."/>
            <person name="Sullivan S.A."/>
            <person name="Tapia R."/>
            <person name="Thompson L.S."/>
            <person name="Watkins K.L."/>
            <person name="Yang Q."/>
            <person name="Yu C."/>
            <person name="Zafar N."/>
            <person name="Zhou L."/>
            <person name="Kuske C.R."/>
        </authorList>
    </citation>
    <scope>NUCLEOTIDE SEQUENCE [LARGE SCALE GENOMIC DNA]</scope>
    <source>
        <strain evidence="6 7">Ellin345</strain>
    </source>
</reference>
<accession>Q1ITB2</accession>
<evidence type="ECO:0000313" key="7">
    <source>
        <dbReference type="Proteomes" id="UP000002432"/>
    </source>
</evidence>
<dbReference type="PANTHER" id="PTHR40394">
    <property type="entry name" value="LIPOPROTEIN-RELATED"/>
    <property type="match status" value="1"/>
</dbReference>
<dbReference type="Gene3D" id="1.10.760.10">
    <property type="entry name" value="Cytochrome c-like domain"/>
    <property type="match status" value="1"/>
</dbReference>
<evidence type="ECO:0000256" key="1">
    <source>
        <dbReference type="ARBA" id="ARBA00022617"/>
    </source>
</evidence>
<dbReference type="PROSITE" id="PS51257">
    <property type="entry name" value="PROKAR_LIPOPROTEIN"/>
    <property type="match status" value="1"/>
</dbReference>
<dbReference type="Proteomes" id="UP000002432">
    <property type="component" value="Chromosome"/>
</dbReference>
<dbReference type="GO" id="GO:0020037">
    <property type="term" value="F:heme binding"/>
    <property type="evidence" value="ECO:0007669"/>
    <property type="project" value="InterPro"/>
</dbReference>
<evidence type="ECO:0000256" key="2">
    <source>
        <dbReference type="ARBA" id="ARBA00022723"/>
    </source>
</evidence>
<evidence type="ECO:0000313" key="6">
    <source>
        <dbReference type="EMBL" id="ABF39888.1"/>
    </source>
</evidence>